<gene>
    <name evidence="7" type="primary">flgK</name>
    <name evidence="11" type="ORF">JCM19235_3182</name>
</gene>
<keyword evidence="6 7" id="KW-0975">Bacterial flagellum</keyword>
<dbReference type="InterPro" id="IPR002371">
    <property type="entry name" value="FlgK"/>
</dbReference>
<evidence type="ECO:0000256" key="2">
    <source>
        <dbReference type="ARBA" id="ARBA00004613"/>
    </source>
</evidence>
<evidence type="ECO:0000259" key="10">
    <source>
        <dbReference type="Pfam" id="PF22638"/>
    </source>
</evidence>
<comment type="caution">
    <text evidence="11">The sequence shown here is derived from an EMBL/GenBank/DDBJ whole genome shotgun (WGS) entry which is preliminary data.</text>
</comment>
<comment type="similarity">
    <text evidence="3 7">Belongs to the flagella basal body rod proteins family.</text>
</comment>
<evidence type="ECO:0000313" key="12">
    <source>
        <dbReference type="Proteomes" id="UP000029228"/>
    </source>
</evidence>
<dbReference type="InterPro" id="IPR053927">
    <property type="entry name" value="FlgK_helical"/>
</dbReference>
<dbReference type="AlphaFoldDB" id="A0A090STC2"/>
<keyword evidence="12" id="KW-1185">Reference proteome</keyword>
<evidence type="ECO:0000256" key="7">
    <source>
        <dbReference type="RuleBase" id="RU362065"/>
    </source>
</evidence>
<dbReference type="InterPro" id="IPR001444">
    <property type="entry name" value="Flag_bb_rod_N"/>
</dbReference>
<protein>
    <recommendedName>
        <fullName evidence="4 7">Flagellar hook-associated protein 1</fullName>
        <shortName evidence="7">HAP1</shortName>
    </recommendedName>
</protein>
<dbReference type="GO" id="GO:0009424">
    <property type="term" value="C:bacterial-type flagellum hook"/>
    <property type="evidence" value="ECO:0007669"/>
    <property type="project" value="UniProtKB-UniRule"/>
</dbReference>
<evidence type="ECO:0000259" key="9">
    <source>
        <dbReference type="Pfam" id="PF06429"/>
    </source>
</evidence>
<reference evidence="11 12" key="1">
    <citation type="submission" date="2014-09" db="EMBL/GenBank/DDBJ databases">
        <title>Vibrio maritimus JCM 19235. (C45) whole genome shotgun sequence.</title>
        <authorList>
            <person name="Sawabe T."/>
            <person name="Meirelles P."/>
            <person name="Nakanishi M."/>
            <person name="Sayaka M."/>
            <person name="Hattori M."/>
            <person name="Ohkuma M."/>
        </authorList>
    </citation>
    <scope>NUCLEOTIDE SEQUENCE [LARGE SCALE GENOMIC DNA]</scope>
    <source>
        <strain evidence="12">JCM19235</strain>
    </source>
</reference>
<evidence type="ECO:0000256" key="5">
    <source>
        <dbReference type="ARBA" id="ARBA00022525"/>
    </source>
</evidence>
<evidence type="ECO:0000313" key="11">
    <source>
        <dbReference type="EMBL" id="GAL22602.1"/>
    </source>
</evidence>
<dbReference type="Pfam" id="PF00460">
    <property type="entry name" value="Flg_bb_rod"/>
    <property type="match status" value="1"/>
</dbReference>
<dbReference type="OrthoDB" id="9802553at2"/>
<dbReference type="Pfam" id="PF22638">
    <property type="entry name" value="FlgK_D1"/>
    <property type="match status" value="1"/>
</dbReference>
<evidence type="ECO:0000256" key="3">
    <source>
        <dbReference type="ARBA" id="ARBA00009677"/>
    </source>
</evidence>
<sequence>MSLINIALSGMNANRVALDVTAQNVANVNTPGYSRQQALMSSVAGGKYDFNSPGMGVEVTSIRRVTDQYLVKQTWSTASEANYSAGYLSAMSQLENMLGADGFSLSAGLDSLFASLNDATTKPESTPLRQQVINESEALARRFNTLTESLHNQHKDVHDQRNAVLSHANSLMANIAQVNKQIVEMQGTGGNASQLMDTRDALIGELSTIMAVKTTDQPDGSVQVSLASGQPLVMGSDSSVIKAIPDPSDPYLADLHIEFGNQTFAAKGDIGGKLGALHDYQVDVLVPNQQAIDDMARSVADEFNAVLAAGLDLNGNPGAPLFTYDPANPAASLDITNITADELAFSADGNPGNSDNLKDLIAISNKPVAISGLGSLSLNDAFTAMVGETAIKARQAESDYQAKKAMSDQAVAARDNVSAVNSDEEAANLMTFANAHNANMKVISTANQLFDSVLQLF</sequence>
<evidence type="ECO:0000256" key="1">
    <source>
        <dbReference type="ARBA" id="ARBA00004365"/>
    </source>
</evidence>
<keyword evidence="11" id="KW-0282">Flagellum</keyword>
<comment type="subcellular location">
    <subcellularLocation>
        <location evidence="1 7">Bacterial flagellum</location>
    </subcellularLocation>
    <subcellularLocation>
        <location evidence="2 7">Secreted</location>
    </subcellularLocation>
</comment>
<evidence type="ECO:0000259" key="8">
    <source>
        <dbReference type="Pfam" id="PF00460"/>
    </source>
</evidence>
<keyword evidence="5 7" id="KW-0964">Secreted</keyword>
<feature type="domain" description="Flagellar basal-body/hook protein C-terminal" evidence="9">
    <location>
        <begin position="417"/>
        <end position="456"/>
    </location>
</feature>
<dbReference type="STRING" id="990268.JCM19235_3182"/>
<dbReference type="Pfam" id="PF06429">
    <property type="entry name" value="Flg_bbr_C"/>
    <property type="match status" value="1"/>
</dbReference>
<dbReference type="GO" id="GO:0044780">
    <property type="term" value="P:bacterial-type flagellum assembly"/>
    <property type="evidence" value="ECO:0007669"/>
    <property type="project" value="InterPro"/>
</dbReference>
<dbReference type="InterPro" id="IPR010930">
    <property type="entry name" value="Flg_bb/hook_C_dom"/>
</dbReference>
<feature type="domain" description="Flagellar basal body rod protein N-terminal" evidence="8">
    <location>
        <begin position="4"/>
        <end position="33"/>
    </location>
</feature>
<dbReference type="GO" id="GO:0005198">
    <property type="term" value="F:structural molecule activity"/>
    <property type="evidence" value="ECO:0007669"/>
    <property type="project" value="UniProtKB-UniRule"/>
</dbReference>
<keyword evidence="11" id="KW-0969">Cilium</keyword>
<accession>A0A090STC2</accession>
<keyword evidence="11" id="KW-0966">Cell projection</keyword>
<proteinExistence type="inferred from homology"/>
<dbReference type="SUPFAM" id="SSF64518">
    <property type="entry name" value="Phase 1 flagellin"/>
    <property type="match status" value="1"/>
</dbReference>
<evidence type="ECO:0000256" key="4">
    <source>
        <dbReference type="ARBA" id="ARBA00016244"/>
    </source>
</evidence>
<dbReference type="GO" id="GO:0005576">
    <property type="term" value="C:extracellular region"/>
    <property type="evidence" value="ECO:0007669"/>
    <property type="project" value="UniProtKB-SubCell"/>
</dbReference>
<dbReference type="NCBIfam" id="TIGR02492">
    <property type="entry name" value="flgK_ends"/>
    <property type="match status" value="1"/>
</dbReference>
<name>A0A090STC2_9VIBR</name>
<dbReference type="PANTHER" id="PTHR30033:SF1">
    <property type="entry name" value="FLAGELLAR HOOK-ASSOCIATED PROTEIN 1"/>
    <property type="match status" value="1"/>
</dbReference>
<dbReference type="Proteomes" id="UP000029228">
    <property type="component" value="Unassembled WGS sequence"/>
</dbReference>
<dbReference type="PANTHER" id="PTHR30033">
    <property type="entry name" value="FLAGELLAR HOOK-ASSOCIATED PROTEIN 1"/>
    <property type="match status" value="1"/>
</dbReference>
<feature type="domain" description="Flagellar hook-associated protein FlgK helical" evidence="10">
    <location>
        <begin position="91"/>
        <end position="322"/>
    </location>
</feature>
<reference evidence="11 12" key="2">
    <citation type="submission" date="2014-09" db="EMBL/GenBank/DDBJ databases">
        <authorList>
            <consortium name="NBRP consortium"/>
            <person name="Sawabe T."/>
            <person name="Meirelles P."/>
            <person name="Nakanishi M."/>
            <person name="Sayaka M."/>
            <person name="Hattori M."/>
            <person name="Ohkuma M."/>
        </authorList>
    </citation>
    <scope>NUCLEOTIDE SEQUENCE [LARGE SCALE GENOMIC DNA]</scope>
    <source>
        <strain evidence="12">JCM19235</strain>
    </source>
</reference>
<organism evidence="11 12">
    <name type="scientific">Vibrio maritimus</name>
    <dbReference type="NCBI Taxonomy" id="990268"/>
    <lineage>
        <taxon>Bacteria</taxon>
        <taxon>Pseudomonadati</taxon>
        <taxon>Pseudomonadota</taxon>
        <taxon>Gammaproteobacteria</taxon>
        <taxon>Vibrionales</taxon>
        <taxon>Vibrionaceae</taxon>
        <taxon>Vibrio</taxon>
    </lineage>
</organism>
<dbReference type="EMBL" id="BBMR01000014">
    <property type="protein sequence ID" value="GAL22602.1"/>
    <property type="molecule type" value="Genomic_DNA"/>
</dbReference>
<evidence type="ECO:0000256" key="6">
    <source>
        <dbReference type="ARBA" id="ARBA00023143"/>
    </source>
</evidence>
<dbReference type="PRINTS" id="PR01005">
    <property type="entry name" value="FLGHOOKAP1"/>
</dbReference>